<dbReference type="CDD" id="cd14014">
    <property type="entry name" value="STKc_PknB_like"/>
    <property type="match status" value="1"/>
</dbReference>
<dbReference type="GO" id="GO:0004674">
    <property type="term" value="F:protein serine/threonine kinase activity"/>
    <property type="evidence" value="ECO:0007669"/>
    <property type="project" value="UniProtKB-KW"/>
</dbReference>
<evidence type="ECO:0000313" key="3">
    <source>
        <dbReference type="Proteomes" id="UP000500961"/>
    </source>
</evidence>
<dbReference type="Gene3D" id="1.10.510.10">
    <property type="entry name" value="Transferase(Phosphotransferase) domain 1"/>
    <property type="match status" value="1"/>
</dbReference>
<dbReference type="Pfam" id="PF00069">
    <property type="entry name" value="Pkinase"/>
    <property type="match status" value="1"/>
</dbReference>
<proteinExistence type="predicted"/>
<dbReference type="EMBL" id="CP041345">
    <property type="protein sequence ID" value="QKG79559.1"/>
    <property type="molecule type" value="Genomic_DNA"/>
</dbReference>
<dbReference type="InterPro" id="IPR000719">
    <property type="entry name" value="Prot_kinase_dom"/>
</dbReference>
<name>A0A7D4BJG2_9BACT</name>
<dbReference type="GO" id="GO:0005524">
    <property type="term" value="F:ATP binding"/>
    <property type="evidence" value="ECO:0007669"/>
    <property type="project" value="InterPro"/>
</dbReference>
<keyword evidence="3" id="KW-1185">Reference proteome</keyword>
<organism evidence="2 3">
    <name type="scientific">Tenuifilum thalassicum</name>
    <dbReference type="NCBI Taxonomy" id="2590900"/>
    <lineage>
        <taxon>Bacteria</taxon>
        <taxon>Pseudomonadati</taxon>
        <taxon>Bacteroidota</taxon>
        <taxon>Bacteroidia</taxon>
        <taxon>Bacteroidales</taxon>
        <taxon>Tenuifilaceae</taxon>
        <taxon>Tenuifilum</taxon>
    </lineage>
</organism>
<dbReference type="SMART" id="SM00220">
    <property type="entry name" value="S_TKc"/>
    <property type="match status" value="1"/>
</dbReference>
<dbReference type="Proteomes" id="UP000500961">
    <property type="component" value="Chromosome"/>
</dbReference>
<dbReference type="SUPFAM" id="SSF56112">
    <property type="entry name" value="Protein kinase-like (PK-like)"/>
    <property type="match status" value="1"/>
</dbReference>
<dbReference type="AlphaFoldDB" id="A0A7D4BJG2"/>
<accession>A0A7D4BJG2</accession>
<dbReference type="PANTHER" id="PTHR48011:SF4">
    <property type="entry name" value="MITOGEN-ACTIVATED PROTEIN KINASE KINASE KINASE 19"/>
    <property type="match status" value="1"/>
</dbReference>
<feature type="domain" description="Protein kinase" evidence="1">
    <location>
        <begin position="1"/>
        <end position="289"/>
    </location>
</feature>
<sequence length="308" mass="35871">MISQNRLEIEGKNERYLVDLTDSSSILKANGEICSTYLGKSLESGRRVVVKRYHSWIKTTPEYFWRVEREADAINACSQIQSELVYHEGVYYLIVDYVEGFSFKELTRWRYHRKLSFSDLISISIKALEALSRVHRAGFVHCDIKPSNIIVNSDDIKRVAYAEVKIIDFGMARKPAEPLHMGERKLPFGLIYSAPEQVLNLWELVSIQTDIYSIGVALWQLFTRVEPWMTDNPLKTIHIQLTQELPKNRRIPQGLEQVLKKATSKAKLARPPHMYTRTQLIDMLEHAIENRYKNVDQFLKEIVVLKKF</sequence>
<keyword evidence="2" id="KW-0723">Serine/threonine-protein kinase</keyword>
<dbReference type="PROSITE" id="PS00108">
    <property type="entry name" value="PROTEIN_KINASE_ST"/>
    <property type="match status" value="1"/>
</dbReference>
<evidence type="ECO:0000313" key="2">
    <source>
        <dbReference type="EMBL" id="QKG79559.1"/>
    </source>
</evidence>
<dbReference type="PROSITE" id="PS50011">
    <property type="entry name" value="PROTEIN_KINASE_DOM"/>
    <property type="match status" value="1"/>
</dbReference>
<keyword evidence="2" id="KW-0808">Transferase</keyword>
<evidence type="ECO:0000259" key="1">
    <source>
        <dbReference type="PROSITE" id="PS50011"/>
    </source>
</evidence>
<dbReference type="PANTHER" id="PTHR48011">
    <property type="entry name" value="CCR4-NOT TRANSCRIPTIONAL COMPLEX SUBUNIT CAF120-RELATED"/>
    <property type="match status" value="1"/>
</dbReference>
<dbReference type="InterPro" id="IPR008271">
    <property type="entry name" value="Ser/Thr_kinase_AS"/>
</dbReference>
<dbReference type="InterPro" id="IPR011009">
    <property type="entry name" value="Kinase-like_dom_sf"/>
</dbReference>
<dbReference type="GO" id="GO:0007165">
    <property type="term" value="P:signal transduction"/>
    <property type="evidence" value="ECO:0007669"/>
    <property type="project" value="TreeGrafter"/>
</dbReference>
<gene>
    <name evidence="2" type="ORF">FHG85_04545</name>
</gene>
<reference evidence="2 3" key="1">
    <citation type="submission" date="2019-07" db="EMBL/GenBank/DDBJ databases">
        <title>Thalassofilum flectens gen. nov., sp. nov., a novel moderate thermophilic anaerobe from a shallow sea hot spring in Kunashir Island (Russia), representing a new family in the order Bacteroidales, and proposal of Thalassofilacea fam. nov.</title>
        <authorList>
            <person name="Kochetkova T.V."/>
            <person name="Podosokorskaya O.A."/>
            <person name="Novikov A."/>
            <person name="Elcheninov A.G."/>
            <person name="Toshchakov S.V."/>
            <person name="Kublanov I.V."/>
        </authorList>
    </citation>
    <scope>NUCLEOTIDE SEQUENCE [LARGE SCALE GENOMIC DNA]</scope>
    <source>
        <strain evidence="2 3">38-H</strain>
    </source>
</reference>
<dbReference type="KEGG" id="ttz:FHG85_04545"/>
<keyword evidence="2" id="KW-0418">Kinase</keyword>
<dbReference type="InterPro" id="IPR052751">
    <property type="entry name" value="Plant_MAPKKK"/>
</dbReference>
<dbReference type="RefSeq" id="WP_173073403.1">
    <property type="nucleotide sequence ID" value="NZ_CP041345.1"/>
</dbReference>
<protein>
    <submittedName>
        <fullName evidence="2">Serine/threonine protein kinase</fullName>
    </submittedName>
</protein>